<feature type="region of interest" description="Disordered" evidence="1">
    <location>
        <begin position="1"/>
        <end position="42"/>
    </location>
</feature>
<gene>
    <name evidence="2" type="ORF">g.27989</name>
</gene>
<dbReference type="AlphaFoldDB" id="A0A146LVN5"/>
<protein>
    <submittedName>
        <fullName evidence="2">Uncharacterized protein</fullName>
    </submittedName>
</protein>
<evidence type="ECO:0000256" key="1">
    <source>
        <dbReference type="SAM" id="MobiDB-lite"/>
    </source>
</evidence>
<proteinExistence type="predicted"/>
<dbReference type="EMBL" id="GDHC01007857">
    <property type="protein sequence ID" value="JAQ10772.1"/>
    <property type="molecule type" value="Transcribed_RNA"/>
</dbReference>
<name>A0A146LVN5_LYGHE</name>
<reference evidence="2" key="1">
    <citation type="journal article" date="2016" name="Gigascience">
        <title>De novo construction of an expanded transcriptome assembly for the western tarnished plant bug, Lygus hesperus.</title>
        <authorList>
            <person name="Tassone E.E."/>
            <person name="Geib S.M."/>
            <person name="Hall B."/>
            <person name="Fabrick J.A."/>
            <person name="Brent C.S."/>
            <person name="Hull J.J."/>
        </authorList>
    </citation>
    <scope>NUCLEOTIDE SEQUENCE</scope>
</reference>
<organism evidence="2">
    <name type="scientific">Lygus hesperus</name>
    <name type="common">Western plant bug</name>
    <dbReference type="NCBI Taxonomy" id="30085"/>
    <lineage>
        <taxon>Eukaryota</taxon>
        <taxon>Metazoa</taxon>
        <taxon>Ecdysozoa</taxon>
        <taxon>Arthropoda</taxon>
        <taxon>Hexapoda</taxon>
        <taxon>Insecta</taxon>
        <taxon>Pterygota</taxon>
        <taxon>Neoptera</taxon>
        <taxon>Paraneoptera</taxon>
        <taxon>Hemiptera</taxon>
        <taxon>Heteroptera</taxon>
        <taxon>Panheteroptera</taxon>
        <taxon>Cimicomorpha</taxon>
        <taxon>Miridae</taxon>
        <taxon>Mirini</taxon>
        <taxon>Lygus</taxon>
    </lineage>
</organism>
<evidence type="ECO:0000313" key="2">
    <source>
        <dbReference type="EMBL" id="JAQ10772.1"/>
    </source>
</evidence>
<feature type="compositionally biased region" description="Basic and acidic residues" evidence="1">
    <location>
        <begin position="1"/>
        <end position="21"/>
    </location>
</feature>
<feature type="non-terminal residue" evidence="2">
    <location>
        <position position="1"/>
    </location>
</feature>
<sequence>RDEPDNLLKSTDLKEDREHCEGQTPFEVRPTEDLPPIKQEEGSDTFADVARMAVVKQEFRWPIEQATEELTPEEKKSLEAKRLCELIKLKGFASGKGIVMLPGNISEAAPLLAHRLGACAKVAGYALTYNADIEMFVPYMKLWSMDKDEREKAAEALNQASSEQKKGMMNLATLTD</sequence>
<accession>A0A146LVN5</accession>
<feature type="region of interest" description="Disordered" evidence="1">
    <location>
        <begin position="154"/>
        <end position="176"/>
    </location>
</feature>